<dbReference type="Pfam" id="PF00027">
    <property type="entry name" value="cNMP_binding"/>
    <property type="match status" value="1"/>
</dbReference>
<feature type="domain" description="Cyclic nucleotide-binding" evidence="5">
    <location>
        <begin position="32"/>
        <end position="117"/>
    </location>
</feature>
<dbReference type="InterPro" id="IPR036390">
    <property type="entry name" value="WH_DNA-bd_sf"/>
</dbReference>
<dbReference type="Gene3D" id="1.10.10.10">
    <property type="entry name" value="Winged helix-like DNA-binding domain superfamily/Winged helix DNA-binding domain"/>
    <property type="match status" value="1"/>
</dbReference>
<dbReference type="EMBL" id="RBAL01000014">
    <property type="protein sequence ID" value="RKN39262.1"/>
    <property type="molecule type" value="Genomic_DNA"/>
</dbReference>
<evidence type="ECO:0000256" key="2">
    <source>
        <dbReference type="ARBA" id="ARBA00023125"/>
    </source>
</evidence>
<dbReference type="PANTHER" id="PTHR24567:SF74">
    <property type="entry name" value="HTH-TYPE TRANSCRIPTIONAL REGULATOR ARCR"/>
    <property type="match status" value="1"/>
</dbReference>
<dbReference type="Gene3D" id="2.60.120.10">
    <property type="entry name" value="Jelly Rolls"/>
    <property type="match status" value="1"/>
</dbReference>
<keyword evidence="2" id="KW-0238">DNA-binding</keyword>
<dbReference type="GO" id="GO:0003700">
    <property type="term" value="F:DNA-binding transcription factor activity"/>
    <property type="evidence" value="ECO:0007669"/>
    <property type="project" value="TreeGrafter"/>
</dbReference>
<protein>
    <submittedName>
        <fullName evidence="7">Crp/Fnr family transcriptional regulator</fullName>
    </submittedName>
</protein>
<dbReference type="InterPro" id="IPR018490">
    <property type="entry name" value="cNMP-bd_dom_sf"/>
</dbReference>
<keyword evidence="3" id="KW-0804">Transcription</keyword>
<organism evidence="7 8">
    <name type="scientific">Streptomyces hoynatensis</name>
    <dbReference type="NCBI Taxonomy" id="1141874"/>
    <lineage>
        <taxon>Bacteria</taxon>
        <taxon>Bacillati</taxon>
        <taxon>Actinomycetota</taxon>
        <taxon>Actinomycetes</taxon>
        <taxon>Kitasatosporales</taxon>
        <taxon>Streptomycetaceae</taxon>
        <taxon>Streptomyces</taxon>
    </lineage>
</organism>
<dbReference type="CDD" id="cd00038">
    <property type="entry name" value="CAP_ED"/>
    <property type="match status" value="1"/>
</dbReference>
<dbReference type="OrthoDB" id="41390at2"/>
<evidence type="ECO:0000259" key="6">
    <source>
        <dbReference type="PROSITE" id="PS51063"/>
    </source>
</evidence>
<evidence type="ECO:0000313" key="7">
    <source>
        <dbReference type="EMBL" id="RKN39262.1"/>
    </source>
</evidence>
<dbReference type="InterPro" id="IPR036388">
    <property type="entry name" value="WH-like_DNA-bd_sf"/>
</dbReference>
<proteinExistence type="predicted"/>
<dbReference type="GO" id="GO:0003677">
    <property type="term" value="F:DNA binding"/>
    <property type="evidence" value="ECO:0007669"/>
    <property type="project" value="UniProtKB-KW"/>
</dbReference>
<dbReference type="SUPFAM" id="SSF51206">
    <property type="entry name" value="cAMP-binding domain-like"/>
    <property type="match status" value="1"/>
</dbReference>
<dbReference type="Proteomes" id="UP000272474">
    <property type="component" value="Unassembled WGS sequence"/>
</dbReference>
<evidence type="ECO:0000256" key="4">
    <source>
        <dbReference type="SAM" id="MobiDB-lite"/>
    </source>
</evidence>
<dbReference type="InterPro" id="IPR050397">
    <property type="entry name" value="Env_Response_Regulators"/>
</dbReference>
<dbReference type="Pfam" id="PF13545">
    <property type="entry name" value="HTH_Crp_2"/>
    <property type="match status" value="1"/>
</dbReference>
<feature type="region of interest" description="Disordered" evidence="4">
    <location>
        <begin position="1"/>
        <end position="32"/>
    </location>
</feature>
<dbReference type="SUPFAM" id="SSF46785">
    <property type="entry name" value="Winged helix' DNA-binding domain"/>
    <property type="match status" value="1"/>
</dbReference>
<dbReference type="InterPro" id="IPR000595">
    <property type="entry name" value="cNMP-bd_dom"/>
</dbReference>
<name>A0A3A9YT73_9ACTN</name>
<evidence type="ECO:0000256" key="1">
    <source>
        <dbReference type="ARBA" id="ARBA00023015"/>
    </source>
</evidence>
<keyword evidence="8" id="KW-1185">Reference proteome</keyword>
<dbReference type="SMART" id="SM00100">
    <property type="entry name" value="cNMP"/>
    <property type="match status" value="1"/>
</dbReference>
<reference evidence="7 8" key="1">
    <citation type="journal article" date="2014" name="Int. J. Syst. Evol. Microbiol.">
        <title>Streptomyces hoynatensis sp. nov., isolated from deep marine sediment.</title>
        <authorList>
            <person name="Veyisoglu A."/>
            <person name="Sahin N."/>
        </authorList>
    </citation>
    <scope>NUCLEOTIDE SEQUENCE [LARGE SCALE GENOMIC DNA]</scope>
    <source>
        <strain evidence="7 8">KCTC 29097</strain>
    </source>
</reference>
<evidence type="ECO:0000256" key="3">
    <source>
        <dbReference type="ARBA" id="ARBA00023163"/>
    </source>
</evidence>
<dbReference type="AlphaFoldDB" id="A0A3A9YT73"/>
<accession>A0A3A9YT73</accession>
<gene>
    <name evidence="7" type="ORF">D7294_22090</name>
</gene>
<comment type="caution">
    <text evidence="7">The sequence shown here is derived from an EMBL/GenBank/DDBJ whole genome shotgun (WGS) entry which is preliminary data.</text>
</comment>
<dbReference type="PANTHER" id="PTHR24567">
    <property type="entry name" value="CRP FAMILY TRANSCRIPTIONAL REGULATORY PROTEIN"/>
    <property type="match status" value="1"/>
</dbReference>
<evidence type="ECO:0000259" key="5">
    <source>
        <dbReference type="PROSITE" id="PS50042"/>
    </source>
</evidence>
<keyword evidence="1" id="KW-0805">Transcription regulation</keyword>
<dbReference type="InterPro" id="IPR014710">
    <property type="entry name" value="RmlC-like_jellyroll"/>
</dbReference>
<feature type="domain" description="HTH crp-type" evidence="6">
    <location>
        <begin position="166"/>
        <end position="239"/>
    </location>
</feature>
<evidence type="ECO:0000313" key="8">
    <source>
        <dbReference type="Proteomes" id="UP000272474"/>
    </source>
</evidence>
<sequence>MRSHEGWGGRDVPPDYESQRRRTGRNWPRRSYLGGLPDPLRDELLHVAAPCQYQSGESLMREGDRSTHVVLLLSGIAKISARLDEGHEALLAIRASGDVVGEMAAMDGKPRSATVTACGAIRAGVVQKNDLHAFFRRHPEAALSMGSVVAERLRWANRRRIEFAGYPVKVRLARVLAELAASHGRPVLQGLVIGVNLSQPELAALAGSAEDTVQKALRALREEGLLTTGHRRISVLDLRRLREIGHLPPGIA</sequence>
<dbReference type="PROSITE" id="PS50042">
    <property type="entry name" value="CNMP_BINDING_3"/>
    <property type="match status" value="1"/>
</dbReference>
<dbReference type="InterPro" id="IPR012318">
    <property type="entry name" value="HTH_CRP"/>
</dbReference>
<dbReference type="PROSITE" id="PS51063">
    <property type="entry name" value="HTH_CRP_2"/>
    <property type="match status" value="1"/>
</dbReference>
<dbReference type="GO" id="GO:0005829">
    <property type="term" value="C:cytosol"/>
    <property type="evidence" value="ECO:0007669"/>
    <property type="project" value="TreeGrafter"/>
</dbReference>